<keyword evidence="9" id="KW-1185">Reference proteome</keyword>
<evidence type="ECO:0000313" key="9">
    <source>
        <dbReference type="Proteomes" id="UP000032360"/>
    </source>
</evidence>
<sequence>MATNLQLQSASLTPPPSKVSGLVRRGRNSMRDLWMGGLLLILIIAFGIKAPTFFSRASWLNTSNTALEVLLVALGETFVICTAGIDLSVGANLGFSAMAGAWAMSHLFSVGAGSDIGIVLVGVVAAIITAALVGALNGALIAWANVPPFVVTLGTLGMTTGLADLINNGQEISAIPTSIAHVGNLNIGGWMPIPVAFGAIITIICALILAKTRFGAHTLSLGDSRESVIRSGINDKRHIFKVYVLAGVLAGIAGVIVMGRLGAASPTSGSSDNLSAIAAVVIGGTSLFGGRGTILGTVFGTGIIAVLLTGLIVINVPPFWQEVAVGAVLIAAVYVDQLRGKRRAKA</sequence>
<dbReference type="PANTHER" id="PTHR32196">
    <property type="entry name" value="ABC TRANSPORTER PERMEASE PROTEIN YPHD-RELATED-RELATED"/>
    <property type="match status" value="1"/>
</dbReference>
<evidence type="ECO:0000256" key="2">
    <source>
        <dbReference type="ARBA" id="ARBA00022475"/>
    </source>
</evidence>
<dbReference type="Pfam" id="PF02653">
    <property type="entry name" value="BPD_transp_2"/>
    <property type="match status" value="1"/>
</dbReference>
<feature type="transmembrane region" description="Helical" evidence="7">
    <location>
        <begin position="240"/>
        <end position="261"/>
    </location>
</feature>
<dbReference type="CDD" id="cd06579">
    <property type="entry name" value="TM_PBP1_transp_AraH_like"/>
    <property type="match status" value="1"/>
</dbReference>
<evidence type="ECO:0000256" key="7">
    <source>
        <dbReference type="SAM" id="Phobius"/>
    </source>
</evidence>
<reference evidence="8 9" key="1">
    <citation type="submission" date="2015-01" db="EMBL/GenBank/DDBJ databases">
        <title>Draft genome of the acidophilic iron oxidizer Acidithrix ferrooxidans strain Py-F3.</title>
        <authorList>
            <person name="Poehlein A."/>
            <person name="Eisen S."/>
            <person name="Schloemann M."/>
            <person name="Johnson B.D."/>
            <person name="Daniel R."/>
            <person name="Muehling M."/>
        </authorList>
    </citation>
    <scope>NUCLEOTIDE SEQUENCE [LARGE SCALE GENOMIC DNA]</scope>
    <source>
        <strain evidence="8 9">Py-F3</strain>
    </source>
</reference>
<organism evidence="8 9">
    <name type="scientific">Acidithrix ferrooxidans</name>
    <dbReference type="NCBI Taxonomy" id="1280514"/>
    <lineage>
        <taxon>Bacteria</taxon>
        <taxon>Bacillati</taxon>
        <taxon>Actinomycetota</taxon>
        <taxon>Acidimicrobiia</taxon>
        <taxon>Acidimicrobiales</taxon>
        <taxon>Acidimicrobiaceae</taxon>
        <taxon>Acidithrix</taxon>
    </lineage>
</organism>
<keyword evidence="4 7" id="KW-1133">Transmembrane helix</keyword>
<dbReference type="GO" id="GO:0022857">
    <property type="term" value="F:transmembrane transporter activity"/>
    <property type="evidence" value="ECO:0007669"/>
    <property type="project" value="InterPro"/>
</dbReference>
<feature type="transmembrane region" description="Helical" evidence="7">
    <location>
        <begin position="319"/>
        <end position="335"/>
    </location>
</feature>
<dbReference type="AlphaFoldDB" id="A0A0D8HI46"/>
<feature type="transmembrane region" description="Helical" evidence="7">
    <location>
        <begin position="118"/>
        <end position="144"/>
    </location>
</feature>
<accession>A0A0D8HI46</accession>
<comment type="caution">
    <text evidence="8">The sequence shown here is derived from an EMBL/GenBank/DDBJ whole genome shotgun (WGS) entry which is preliminary data.</text>
</comment>
<dbReference type="PANTHER" id="PTHR32196:SF72">
    <property type="entry name" value="RIBOSE IMPORT PERMEASE PROTEIN RBSC"/>
    <property type="match status" value="1"/>
</dbReference>
<evidence type="ECO:0000256" key="6">
    <source>
        <dbReference type="SAM" id="MobiDB-lite"/>
    </source>
</evidence>
<evidence type="ECO:0000256" key="3">
    <source>
        <dbReference type="ARBA" id="ARBA00022692"/>
    </source>
</evidence>
<dbReference type="Proteomes" id="UP000032360">
    <property type="component" value="Unassembled WGS sequence"/>
</dbReference>
<dbReference type="GO" id="GO:0005886">
    <property type="term" value="C:plasma membrane"/>
    <property type="evidence" value="ECO:0007669"/>
    <property type="project" value="UniProtKB-SubCell"/>
</dbReference>
<feature type="region of interest" description="Disordered" evidence="6">
    <location>
        <begin position="1"/>
        <end position="20"/>
    </location>
</feature>
<evidence type="ECO:0000256" key="1">
    <source>
        <dbReference type="ARBA" id="ARBA00004651"/>
    </source>
</evidence>
<feature type="transmembrane region" description="Helical" evidence="7">
    <location>
        <begin position="294"/>
        <end position="313"/>
    </location>
</feature>
<feature type="compositionally biased region" description="Polar residues" evidence="6">
    <location>
        <begin position="1"/>
        <end position="12"/>
    </location>
</feature>
<dbReference type="EMBL" id="JXYS01000042">
    <property type="protein sequence ID" value="KJF17432.1"/>
    <property type="molecule type" value="Genomic_DNA"/>
</dbReference>
<feature type="transmembrane region" description="Helical" evidence="7">
    <location>
        <begin position="273"/>
        <end position="289"/>
    </location>
</feature>
<feature type="transmembrane region" description="Helical" evidence="7">
    <location>
        <begin position="190"/>
        <end position="210"/>
    </location>
</feature>
<feature type="transmembrane region" description="Helical" evidence="7">
    <location>
        <begin position="33"/>
        <end position="54"/>
    </location>
</feature>
<comment type="subcellular location">
    <subcellularLocation>
        <location evidence="1">Cell membrane</location>
        <topology evidence="1">Multi-pass membrane protein</topology>
    </subcellularLocation>
</comment>
<dbReference type="STRING" id="1280514.AXFE_17100"/>
<evidence type="ECO:0000256" key="4">
    <source>
        <dbReference type="ARBA" id="ARBA00022989"/>
    </source>
</evidence>
<keyword evidence="5 7" id="KW-0472">Membrane</keyword>
<dbReference type="OrthoDB" id="9808136at2"/>
<evidence type="ECO:0000313" key="8">
    <source>
        <dbReference type="EMBL" id="KJF17432.1"/>
    </source>
</evidence>
<dbReference type="RefSeq" id="WP_052605405.1">
    <property type="nucleotide sequence ID" value="NZ_JXYS01000042.1"/>
</dbReference>
<name>A0A0D8HI46_9ACTN</name>
<protein>
    <submittedName>
        <fullName evidence="8">D-allose transport system permease protein AlsC</fullName>
    </submittedName>
</protein>
<gene>
    <name evidence="8" type="primary">alsC</name>
    <name evidence="8" type="ORF">AXFE_17100</name>
</gene>
<evidence type="ECO:0000256" key="5">
    <source>
        <dbReference type="ARBA" id="ARBA00023136"/>
    </source>
</evidence>
<proteinExistence type="predicted"/>
<dbReference type="InterPro" id="IPR001851">
    <property type="entry name" value="ABC_transp_permease"/>
</dbReference>
<keyword evidence="3 7" id="KW-0812">Transmembrane</keyword>
<keyword evidence="2" id="KW-1003">Cell membrane</keyword>